<evidence type="ECO:0000256" key="2">
    <source>
        <dbReference type="ARBA" id="ARBA00023125"/>
    </source>
</evidence>
<organism evidence="5 6">
    <name type="scientific">Terrimicrobium sacchariphilum</name>
    <dbReference type="NCBI Taxonomy" id="690879"/>
    <lineage>
        <taxon>Bacteria</taxon>
        <taxon>Pseudomonadati</taxon>
        <taxon>Verrucomicrobiota</taxon>
        <taxon>Terrimicrobiia</taxon>
        <taxon>Terrimicrobiales</taxon>
        <taxon>Terrimicrobiaceae</taxon>
        <taxon>Terrimicrobium</taxon>
    </lineage>
</organism>
<protein>
    <submittedName>
        <fullName evidence="5">GntR family transcriptional regulator</fullName>
    </submittedName>
</protein>
<evidence type="ECO:0000256" key="3">
    <source>
        <dbReference type="ARBA" id="ARBA00023163"/>
    </source>
</evidence>
<evidence type="ECO:0000313" key="6">
    <source>
        <dbReference type="Proteomes" id="UP000076023"/>
    </source>
</evidence>
<dbReference type="InterPro" id="IPR000524">
    <property type="entry name" value="Tscrpt_reg_HTH_GntR"/>
</dbReference>
<dbReference type="PROSITE" id="PS50949">
    <property type="entry name" value="HTH_GNTR"/>
    <property type="match status" value="1"/>
</dbReference>
<dbReference type="InterPro" id="IPR046335">
    <property type="entry name" value="LacI/GalR-like_sensor"/>
</dbReference>
<dbReference type="PANTHER" id="PTHR30146">
    <property type="entry name" value="LACI-RELATED TRANSCRIPTIONAL REPRESSOR"/>
    <property type="match status" value="1"/>
</dbReference>
<dbReference type="PRINTS" id="PR00035">
    <property type="entry name" value="HTHGNTR"/>
</dbReference>
<dbReference type="AlphaFoldDB" id="A0A146G486"/>
<dbReference type="InterPro" id="IPR036390">
    <property type="entry name" value="WH_DNA-bd_sf"/>
</dbReference>
<dbReference type="InterPro" id="IPR028082">
    <property type="entry name" value="Peripla_BP_I"/>
</dbReference>
<dbReference type="InParanoid" id="A0A146G486"/>
<name>A0A146G486_TERSA</name>
<dbReference type="CDD" id="cd06267">
    <property type="entry name" value="PBP1_LacI_sugar_binding-like"/>
    <property type="match status" value="1"/>
</dbReference>
<evidence type="ECO:0000256" key="1">
    <source>
        <dbReference type="ARBA" id="ARBA00023015"/>
    </source>
</evidence>
<dbReference type="GO" id="GO:0003700">
    <property type="term" value="F:DNA-binding transcription factor activity"/>
    <property type="evidence" value="ECO:0007669"/>
    <property type="project" value="InterPro"/>
</dbReference>
<gene>
    <name evidence="5" type="ORF">TSACC_2650</name>
</gene>
<comment type="caution">
    <text evidence="5">The sequence shown here is derived from an EMBL/GenBank/DDBJ whole genome shotgun (WGS) entry which is preliminary data.</text>
</comment>
<reference evidence="6" key="1">
    <citation type="journal article" date="2017" name="Genome Announc.">
        <title>Draft Genome Sequence of Terrimicrobium sacchariphilum NM-5T, a Facultative Anaerobic Soil Bacterium of the Class Spartobacteria.</title>
        <authorList>
            <person name="Qiu Y.L."/>
            <person name="Tourlousse D.M."/>
            <person name="Matsuura N."/>
            <person name="Ohashi A."/>
            <person name="Sekiguchi Y."/>
        </authorList>
    </citation>
    <scope>NUCLEOTIDE SEQUENCE [LARGE SCALE GENOMIC DNA]</scope>
    <source>
        <strain evidence="6">NM-5</strain>
    </source>
</reference>
<keyword evidence="6" id="KW-1185">Reference proteome</keyword>
<dbReference type="SUPFAM" id="SSF46785">
    <property type="entry name" value="Winged helix' DNA-binding domain"/>
    <property type="match status" value="1"/>
</dbReference>
<dbReference type="Pfam" id="PF13377">
    <property type="entry name" value="Peripla_BP_3"/>
    <property type="match status" value="1"/>
</dbReference>
<keyword evidence="3" id="KW-0804">Transcription</keyword>
<sequence length="376" mass="41383">MPFNDQSLLPAYARVSKELQSRLSRMAVGARMPSERELCIEMGVSRVTLRKAMEPFHRGGFLETRRGGGTWLAKEVTAPRNDAETPARLIGLVVPSVAISLPARIVQGAEALAAERDFHVALAHDHGDMDYQIKQLARMVDGNLAGIAVFPDVANLERPVFRDLIKRIKAKSIPLVMIDRYLPDIDTPSVLSDNVAGAYAATEHMILKGHRRLALLSFGERSGVSDYERRKGFLNALQDYGIRANPIHEAALGGVNHEELARKVVGEWLAADAARGAVRPQFDGIFCMQDNMAYGAFLALREAGFSVPKDVALVGYDNLNREIFQAAGLNLTSIDQPAEKIGRRAAALLIDQIEERSAAPKPRHILLRPQLIVRDT</sequence>
<keyword evidence="2" id="KW-0238">DNA-binding</keyword>
<dbReference type="SMART" id="SM00345">
    <property type="entry name" value="HTH_GNTR"/>
    <property type="match status" value="1"/>
</dbReference>
<dbReference type="SUPFAM" id="SSF53822">
    <property type="entry name" value="Periplasmic binding protein-like I"/>
    <property type="match status" value="1"/>
</dbReference>
<dbReference type="Gene3D" id="3.40.50.2300">
    <property type="match status" value="2"/>
</dbReference>
<evidence type="ECO:0000313" key="5">
    <source>
        <dbReference type="EMBL" id="GAT32252.1"/>
    </source>
</evidence>
<dbReference type="Pfam" id="PF00392">
    <property type="entry name" value="GntR"/>
    <property type="match status" value="1"/>
</dbReference>
<dbReference type="STRING" id="690879.TSACC_2650"/>
<dbReference type="GO" id="GO:0000976">
    <property type="term" value="F:transcription cis-regulatory region binding"/>
    <property type="evidence" value="ECO:0007669"/>
    <property type="project" value="TreeGrafter"/>
</dbReference>
<dbReference type="PANTHER" id="PTHR30146:SF109">
    <property type="entry name" value="HTH-TYPE TRANSCRIPTIONAL REGULATOR GALS"/>
    <property type="match status" value="1"/>
</dbReference>
<feature type="domain" description="HTH gntR-type" evidence="4">
    <location>
        <begin position="9"/>
        <end position="75"/>
    </location>
</feature>
<keyword evidence="1" id="KW-0805">Transcription regulation</keyword>
<dbReference type="Proteomes" id="UP000076023">
    <property type="component" value="Unassembled WGS sequence"/>
</dbReference>
<dbReference type="InterPro" id="IPR036388">
    <property type="entry name" value="WH-like_DNA-bd_sf"/>
</dbReference>
<proteinExistence type="predicted"/>
<dbReference type="RefSeq" id="WP_075078094.1">
    <property type="nucleotide sequence ID" value="NZ_BDCO01000002.1"/>
</dbReference>
<accession>A0A146G486</accession>
<dbReference type="OrthoDB" id="9799482at2"/>
<evidence type="ECO:0000259" key="4">
    <source>
        <dbReference type="PROSITE" id="PS50949"/>
    </source>
</evidence>
<dbReference type="Gene3D" id="1.10.10.10">
    <property type="entry name" value="Winged helix-like DNA-binding domain superfamily/Winged helix DNA-binding domain"/>
    <property type="match status" value="1"/>
</dbReference>
<dbReference type="EMBL" id="BDCO01000002">
    <property type="protein sequence ID" value="GAT32252.1"/>
    <property type="molecule type" value="Genomic_DNA"/>
</dbReference>